<dbReference type="EMBL" id="CM018043">
    <property type="protein sequence ID" value="KAA8530947.1"/>
    <property type="molecule type" value="Genomic_DNA"/>
</dbReference>
<protein>
    <submittedName>
        <fullName evidence="2">Uncharacterized protein</fullName>
    </submittedName>
</protein>
<feature type="region of interest" description="Disordered" evidence="1">
    <location>
        <begin position="52"/>
        <end position="73"/>
    </location>
</feature>
<evidence type="ECO:0000313" key="2">
    <source>
        <dbReference type="EMBL" id="KAA8530947.1"/>
    </source>
</evidence>
<gene>
    <name evidence="2" type="ORF">F0562_005686</name>
</gene>
<sequence>MPPHRTQIVDDPISFQTDSSFCDYSITADGVAITDSKEGNVEWSPAGSALAARREKEVAGSGGGKKGKSTPGQKMITFVVEDSDYENRRVEELSTSVASLGCDVNLVSASCFGYSGLQTCG</sequence>
<evidence type="ECO:0000256" key="1">
    <source>
        <dbReference type="SAM" id="MobiDB-lite"/>
    </source>
</evidence>
<evidence type="ECO:0000313" key="3">
    <source>
        <dbReference type="Proteomes" id="UP000325577"/>
    </source>
</evidence>
<dbReference type="Proteomes" id="UP000325577">
    <property type="component" value="Linkage Group LG2"/>
</dbReference>
<keyword evidence="3" id="KW-1185">Reference proteome</keyword>
<dbReference type="AlphaFoldDB" id="A0A5J5ANE7"/>
<accession>A0A5J5ANE7</accession>
<name>A0A5J5ANE7_9ASTE</name>
<reference evidence="2 3" key="1">
    <citation type="submission" date="2019-09" db="EMBL/GenBank/DDBJ databases">
        <title>A chromosome-level genome assembly of the Chinese tupelo Nyssa sinensis.</title>
        <authorList>
            <person name="Yang X."/>
            <person name="Kang M."/>
            <person name="Yang Y."/>
            <person name="Xiong H."/>
            <person name="Wang M."/>
            <person name="Zhang Z."/>
            <person name="Wang Z."/>
            <person name="Wu H."/>
            <person name="Ma T."/>
            <person name="Liu J."/>
            <person name="Xi Z."/>
        </authorList>
    </citation>
    <scope>NUCLEOTIDE SEQUENCE [LARGE SCALE GENOMIC DNA]</scope>
    <source>
        <strain evidence="2">J267</strain>
        <tissue evidence="2">Leaf</tissue>
    </source>
</reference>
<proteinExistence type="predicted"/>
<organism evidence="2 3">
    <name type="scientific">Nyssa sinensis</name>
    <dbReference type="NCBI Taxonomy" id="561372"/>
    <lineage>
        <taxon>Eukaryota</taxon>
        <taxon>Viridiplantae</taxon>
        <taxon>Streptophyta</taxon>
        <taxon>Embryophyta</taxon>
        <taxon>Tracheophyta</taxon>
        <taxon>Spermatophyta</taxon>
        <taxon>Magnoliopsida</taxon>
        <taxon>eudicotyledons</taxon>
        <taxon>Gunneridae</taxon>
        <taxon>Pentapetalae</taxon>
        <taxon>asterids</taxon>
        <taxon>Cornales</taxon>
        <taxon>Nyssaceae</taxon>
        <taxon>Nyssa</taxon>
    </lineage>
</organism>